<gene>
    <name evidence="2" type="ORF">AVDCRST_MAG30-453</name>
</gene>
<feature type="non-terminal residue" evidence="2">
    <location>
        <position position="1"/>
    </location>
</feature>
<evidence type="ECO:0000313" key="2">
    <source>
        <dbReference type="EMBL" id="CAA9475795.1"/>
    </source>
</evidence>
<evidence type="ECO:0000256" key="1">
    <source>
        <dbReference type="SAM" id="MobiDB-lite"/>
    </source>
</evidence>
<organism evidence="2">
    <name type="scientific">uncultured Solirubrobacteraceae bacterium</name>
    <dbReference type="NCBI Taxonomy" id="1162706"/>
    <lineage>
        <taxon>Bacteria</taxon>
        <taxon>Bacillati</taxon>
        <taxon>Actinomycetota</taxon>
        <taxon>Thermoleophilia</taxon>
        <taxon>Solirubrobacterales</taxon>
        <taxon>Solirubrobacteraceae</taxon>
        <taxon>environmental samples</taxon>
    </lineage>
</organism>
<dbReference type="AlphaFoldDB" id="A0A6J4RLK9"/>
<protein>
    <submittedName>
        <fullName evidence="2">Uncharacterized protein</fullName>
    </submittedName>
</protein>
<sequence length="29" mass="3633">AADLRRLRDQQRRRQHRRQRPDPLPGRDL</sequence>
<feature type="region of interest" description="Disordered" evidence="1">
    <location>
        <begin position="1"/>
        <end position="29"/>
    </location>
</feature>
<accession>A0A6J4RLK9</accession>
<feature type="compositionally biased region" description="Basic and acidic residues" evidence="1">
    <location>
        <begin position="1"/>
        <end position="12"/>
    </location>
</feature>
<dbReference type="EMBL" id="CADCVS010000076">
    <property type="protein sequence ID" value="CAA9475795.1"/>
    <property type="molecule type" value="Genomic_DNA"/>
</dbReference>
<reference evidence="2" key="1">
    <citation type="submission" date="2020-02" db="EMBL/GenBank/DDBJ databases">
        <authorList>
            <person name="Meier V. D."/>
        </authorList>
    </citation>
    <scope>NUCLEOTIDE SEQUENCE</scope>
    <source>
        <strain evidence="2">AVDCRST_MAG30</strain>
    </source>
</reference>
<name>A0A6J4RLK9_9ACTN</name>
<feature type="non-terminal residue" evidence="2">
    <location>
        <position position="29"/>
    </location>
</feature>
<proteinExistence type="predicted"/>